<sequence>MNKGVERKKKPAGPKKAGLFHSLRLSSKMSILLGLCSAIALIGSGSILIDISKRSMEKSIDSNMVDKTHMAINDIQNILYQNQVVAETIKEGISSAYETEEEVGAAPAKIWNVVDGKGDPVSAKAMGPATFQSRIRNVAIPANLYNAESSMLDALYAAVNSDDSIFGVGIYFDKDAFIPGVDDYSLYLTKENAKTRTIQTYSAGYQEEEDFKHLKETKKLSVSGIYQDAYTKDWVFSIMVPIVIKEEFKGYVLVDMKMDVFELLQQKDERFPSLAIDLADNEGNIAYSMDADTIAKPLKEIMPEEAYNALETKKEEGKSFTTVTSSADKGNVKRYIAPVEVGDSDWWVTVSLSEAEYNATLMTLVKTALLSNILGVLILVCLTHFLIRTSLAPLKKISSAGVEVAKGNFDVDIQYNKKDEIGELAESMREIMQRIRVIISDLQNKLSELSKGNYRVDMEDQEYYAGAYAPLLQSLRDIRGDLSDTMKEIKNSAEQVKAGSEQVSNAAQSLSEGATEQASSIEELSATMVDISHKIDSTLKITEEVAQLSNDAEKAVNVSTDKMDEMAKAMQDITVKSQEISKIIKTIDDIAFQTNILSLNAAIEAARAGEAGKGFAVVADEVGNLAQKSAKAAQNTGSLIAEAIDAVEKGAKLSGETVQSLEVVSTQSKKINSMIGNISQASDEQAKGVKQVSVGIDQISSVVQNNSATAEESAAASEELSGQAHTLNELMSKFQLKEEE</sequence>
<dbReference type="CDD" id="cd18774">
    <property type="entry name" value="PDC2_HK_sensor"/>
    <property type="match status" value="1"/>
</dbReference>
<reference evidence="8 9" key="1">
    <citation type="submission" date="2011-08" db="EMBL/GenBank/DDBJ databases">
        <title>The Genome Sequence of Oribacterium sp. ACB7.</title>
        <authorList>
            <consortium name="The Broad Institute Genome Sequencing Platform"/>
            <person name="Earl A."/>
            <person name="Ward D."/>
            <person name="Feldgarden M."/>
            <person name="Gevers D."/>
            <person name="Sizova M."/>
            <person name="Hazen A."/>
            <person name="Epstein S."/>
            <person name="Young S.K."/>
            <person name="Zeng Q."/>
            <person name="Gargeya S."/>
            <person name="Fitzgerald M."/>
            <person name="Haas B."/>
            <person name="Abouelleil A."/>
            <person name="Alvarado L."/>
            <person name="Arachchi H.M."/>
            <person name="Berlin A."/>
            <person name="Brown A."/>
            <person name="Chapman S.B."/>
            <person name="Chen Z."/>
            <person name="Dunbar C."/>
            <person name="Freedman E."/>
            <person name="Gearin G."/>
            <person name="Gellesch M."/>
            <person name="Goldberg J."/>
            <person name="Griggs A."/>
            <person name="Gujja S."/>
            <person name="Heiman D."/>
            <person name="Howarth C."/>
            <person name="Larson L."/>
            <person name="Lui A."/>
            <person name="MacDonald P.J.P."/>
            <person name="Montmayeur A."/>
            <person name="Murphy C."/>
            <person name="Neiman D."/>
            <person name="Pearson M."/>
            <person name="Priest M."/>
            <person name="Roberts A."/>
            <person name="Saif S."/>
            <person name="Shea T."/>
            <person name="Shenoy N."/>
            <person name="Sisk P."/>
            <person name="Stolte C."/>
            <person name="Sykes S."/>
            <person name="Wortman J."/>
            <person name="Nusbaum C."/>
            <person name="Birren B."/>
        </authorList>
    </citation>
    <scope>NUCLEOTIDE SEQUENCE [LARGE SCALE GENOMIC DNA]</scope>
    <source>
        <strain evidence="8 9">ACB7</strain>
    </source>
</reference>
<evidence type="ECO:0000313" key="8">
    <source>
        <dbReference type="EMBL" id="EHL10489.1"/>
    </source>
</evidence>
<keyword evidence="5" id="KW-1133">Transmembrane helix</keyword>
<keyword evidence="5" id="KW-0812">Transmembrane</keyword>
<dbReference type="Proteomes" id="UP000003527">
    <property type="component" value="Unassembled WGS sequence"/>
</dbReference>
<dbReference type="AlphaFoldDB" id="G9WW83"/>
<name>G9WW83_9FIRM</name>
<dbReference type="CDD" id="cd11386">
    <property type="entry name" value="MCP_signal"/>
    <property type="match status" value="1"/>
</dbReference>
<dbReference type="GO" id="GO:0005886">
    <property type="term" value="C:plasma membrane"/>
    <property type="evidence" value="ECO:0007669"/>
    <property type="project" value="TreeGrafter"/>
</dbReference>
<dbReference type="GO" id="GO:0007165">
    <property type="term" value="P:signal transduction"/>
    <property type="evidence" value="ECO:0007669"/>
    <property type="project" value="UniProtKB-KW"/>
</dbReference>
<evidence type="ECO:0000259" key="7">
    <source>
        <dbReference type="PROSITE" id="PS50885"/>
    </source>
</evidence>
<dbReference type="PATRIC" id="fig|796944.3.peg.1907"/>
<dbReference type="CDD" id="cd06225">
    <property type="entry name" value="HAMP"/>
    <property type="match status" value="1"/>
</dbReference>
<dbReference type="InterPro" id="IPR004089">
    <property type="entry name" value="MCPsignal_dom"/>
</dbReference>
<dbReference type="Pfam" id="PF00015">
    <property type="entry name" value="MCPsignal"/>
    <property type="match status" value="1"/>
</dbReference>
<organism evidence="8 9">
    <name type="scientific">Oribacterium asaccharolyticum ACB7</name>
    <dbReference type="NCBI Taxonomy" id="796944"/>
    <lineage>
        <taxon>Bacteria</taxon>
        <taxon>Bacillati</taxon>
        <taxon>Bacillota</taxon>
        <taxon>Clostridia</taxon>
        <taxon>Lachnospirales</taxon>
        <taxon>Lachnospiraceae</taxon>
        <taxon>Oribacterium</taxon>
    </lineage>
</organism>
<comment type="similarity">
    <text evidence="2">Belongs to the methyl-accepting chemotaxis (MCP) protein family.</text>
</comment>
<evidence type="ECO:0000313" key="9">
    <source>
        <dbReference type="Proteomes" id="UP000003527"/>
    </source>
</evidence>
<dbReference type="PROSITE" id="PS50111">
    <property type="entry name" value="CHEMOTAXIS_TRANSDUC_2"/>
    <property type="match status" value="1"/>
</dbReference>
<dbReference type="Pfam" id="PF00672">
    <property type="entry name" value="HAMP"/>
    <property type="match status" value="1"/>
</dbReference>
<dbReference type="RefSeq" id="WP_009536963.1">
    <property type="nucleotide sequence ID" value="NZ_JH414505.1"/>
</dbReference>
<feature type="domain" description="HAMP" evidence="7">
    <location>
        <begin position="388"/>
        <end position="440"/>
    </location>
</feature>
<keyword evidence="9" id="KW-1185">Reference proteome</keyword>
<dbReference type="SMART" id="SM00304">
    <property type="entry name" value="HAMP"/>
    <property type="match status" value="1"/>
</dbReference>
<evidence type="ECO:0000256" key="4">
    <source>
        <dbReference type="SAM" id="MobiDB-lite"/>
    </source>
</evidence>
<feature type="transmembrane region" description="Helical" evidence="5">
    <location>
        <begin position="368"/>
        <end position="387"/>
    </location>
</feature>
<dbReference type="SMART" id="SM00283">
    <property type="entry name" value="MA"/>
    <property type="match status" value="1"/>
</dbReference>
<dbReference type="PANTHER" id="PTHR43531:SF11">
    <property type="entry name" value="METHYL-ACCEPTING CHEMOTAXIS PROTEIN 3"/>
    <property type="match status" value="1"/>
</dbReference>
<feature type="compositionally biased region" description="Polar residues" evidence="4">
    <location>
        <begin position="501"/>
        <end position="517"/>
    </location>
</feature>
<keyword evidence="1" id="KW-0145">Chemotaxis</keyword>
<dbReference type="SUPFAM" id="SSF58104">
    <property type="entry name" value="Methyl-accepting chemotaxis protein (MCP) signaling domain"/>
    <property type="match status" value="1"/>
</dbReference>
<evidence type="ECO:0000259" key="6">
    <source>
        <dbReference type="PROSITE" id="PS50111"/>
    </source>
</evidence>
<dbReference type="HOGENOM" id="CLU_000445_107_12_9"/>
<dbReference type="EMBL" id="AFZD01000019">
    <property type="protein sequence ID" value="EHL10489.1"/>
    <property type="molecule type" value="Genomic_DNA"/>
</dbReference>
<evidence type="ECO:0008006" key="10">
    <source>
        <dbReference type="Google" id="ProtNLM"/>
    </source>
</evidence>
<proteinExistence type="inferred from homology"/>
<dbReference type="Gene3D" id="1.10.287.950">
    <property type="entry name" value="Methyl-accepting chemotaxis protein"/>
    <property type="match status" value="1"/>
</dbReference>
<dbReference type="Gene3D" id="6.10.340.10">
    <property type="match status" value="1"/>
</dbReference>
<dbReference type="InterPro" id="IPR051310">
    <property type="entry name" value="MCP_chemotaxis"/>
</dbReference>
<comment type="caution">
    <text evidence="8">The sequence shown here is derived from an EMBL/GenBank/DDBJ whole genome shotgun (WGS) entry which is preliminary data.</text>
</comment>
<keyword evidence="3" id="KW-0807">Transducer</keyword>
<accession>G9WW83</accession>
<dbReference type="Gene3D" id="3.30.450.20">
    <property type="entry name" value="PAS domain"/>
    <property type="match status" value="1"/>
</dbReference>
<evidence type="ECO:0000256" key="5">
    <source>
        <dbReference type="SAM" id="Phobius"/>
    </source>
</evidence>
<evidence type="ECO:0000256" key="3">
    <source>
        <dbReference type="PROSITE-ProRule" id="PRU00284"/>
    </source>
</evidence>
<dbReference type="GO" id="GO:0004888">
    <property type="term" value="F:transmembrane signaling receptor activity"/>
    <property type="evidence" value="ECO:0007669"/>
    <property type="project" value="TreeGrafter"/>
</dbReference>
<evidence type="ECO:0000256" key="2">
    <source>
        <dbReference type="ARBA" id="ARBA00029447"/>
    </source>
</evidence>
<dbReference type="InterPro" id="IPR003660">
    <property type="entry name" value="HAMP_dom"/>
</dbReference>
<feature type="domain" description="Methyl-accepting transducer" evidence="6">
    <location>
        <begin position="492"/>
        <end position="721"/>
    </location>
</feature>
<evidence type="ECO:0000256" key="1">
    <source>
        <dbReference type="ARBA" id="ARBA00022500"/>
    </source>
</evidence>
<protein>
    <recommendedName>
        <fullName evidence="10">Methyl-accepting chemotaxis protein</fullName>
    </recommendedName>
</protein>
<feature type="region of interest" description="Disordered" evidence="4">
    <location>
        <begin position="492"/>
        <end position="517"/>
    </location>
</feature>
<dbReference type="PANTHER" id="PTHR43531">
    <property type="entry name" value="PROTEIN ICFG"/>
    <property type="match status" value="1"/>
</dbReference>
<dbReference type="Pfam" id="PF22673">
    <property type="entry name" value="MCP-like_PDC_1"/>
    <property type="match status" value="1"/>
</dbReference>
<dbReference type="GO" id="GO:0006935">
    <property type="term" value="P:chemotaxis"/>
    <property type="evidence" value="ECO:0007669"/>
    <property type="project" value="UniProtKB-KW"/>
</dbReference>
<keyword evidence="5" id="KW-0472">Membrane</keyword>
<gene>
    <name evidence="8" type="ORF">HMPREF9624_01167</name>
</gene>
<dbReference type="PROSITE" id="PS50885">
    <property type="entry name" value="HAMP"/>
    <property type="match status" value="1"/>
</dbReference>
<dbReference type="CDD" id="cd12913">
    <property type="entry name" value="PDC1_MCP_like"/>
    <property type="match status" value="1"/>
</dbReference>